<evidence type="ECO:0000313" key="1">
    <source>
        <dbReference type="EMBL" id="CEN47328.1"/>
    </source>
</evidence>
<protein>
    <recommendedName>
        <fullName evidence="3">DUF937 domain-containing protein</fullName>
    </recommendedName>
</protein>
<dbReference type="Pfam" id="PF06078">
    <property type="entry name" value="DUF937"/>
    <property type="match status" value="1"/>
</dbReference>
<evidence type="ECO:0000313" key="2">
    <source>
        <dbReference type="Proteomes" id="UP000045051"/>
    </source>
</evidence>
<accession>A0A0B7IBN9</accession>
<keyword evidence="2" id="KW-1185">Reference proteome</keyword>
<dbReference type="InterPro" id="IPR009282">
    <property type="entry name" value="DUF937"/>
</dbReference>
<sequence>MINKLNMAGILDFLGENNFQQIVNGVSKETGVSPSKASSVIEMATPLLLGAMQNKSDNEQAATSLLSALTSDKHNGNLLNNLGSLFENKGDNPLTNEGSGILGHLLGGKESTLSDAISSKTGVSSSNVLQILKILAPVLMSFIAKKMSENNVSSASGLGGLLSTLTGNSSGGNLLTSLLDANGDGNILDDVVGKLGNSSTSSKNGGLGDVLGGFFGGK</sequence>
<evidence type="ECO:0008006" key="3">
    <source>
        <dbReference type="Google" id="ProtNLM"/>
    </source>
</evidence>
<reference evidence="1 2" key="1">
    <citation type="submission" date="2015-01" db="EMBL/GenBank/DDBJ databases">
        <authorList>
            <person name="Xiang T."/>
            <person name="Song Y."/>
            <person name="Huang L."/>
            <person name="Wang B."/>
            <person name="Wu P."/>
        </authorList>
    </citation>
    <scope>NUCLEOTIDE SEQUENCE [LARGE SCALE GENOMIC DNA]</scope>
    <source>
        <strain evidence="1 2">CcD38</strain>
    </source>
</reference>
<name>A0A0B7IBN9_9FLAO</name>
<gene>
    <name evidence="1" type="ORF">CCAND38_430007</name>
</gene>
<dbReference type="EMBL" id="CDOI01000155">
    <property type="protein sequence ID" value="CEN47328.1"/>
    <property type="molecule type" value="Genomic_DNA"/>
</dbReference>
<proteinExistence type="predicted"/>
<organism evidence="1 2">
    <name type="scientific">Capnocytophaga canis</name>
    <dbReference type="NCBI Taxonomy" id="1848903"/>
    <lineage>
        <taxon>Bacteria</taxon>
        <taxon>Pseudomonadati</taxon>
        <taxon>Bacteroidota</taxon>
        <taxon>Flavobacteriia</taxon>
        <taxon>Flavobacteriales</taxon>
        <taxon>Flavobacteriaceae</taxon>
        <taxon>Capnocytophaga</taxon>
    </lineage>
</organism>
<dbReference type="AlphaFoldDB" id="A0A0B7IBN9"/>
<dbReference type="Proteomes" id="UP000045051">
    <property type="component" value="Unassembled WGS sequence"/>
</dbReference>